<dbReference type="SUPFAM" id="SSF57625">
    <property type="entry name" value="Invertebrate chitin-binding proteins"/>
    <property type="match status" value="2"/>
</dbReference>
<feature type="signal peptide" evidence="9">
    <location>
        <begin position="1"/>
        <end position="19"/>
    </location>
</feature>
<dbReference type="InterPro" id="IPR017853">
    <property type="entry name" value="GH"/>
</dbReference>
<keyword evidence="5" id="KW-1015">Disulfide bond</keyword>
<evidence type="ECO:0000256" key="9">
    <source>
        <dbReference type="SAM" id="SignalP"/>
    </source>
</evidence>
<feature type="domain" description="GH18" evidence="11">
    <location>
        <begin position="53"/>
        <end position="426"/>
    </location>
</feature>
<evidence type="ECO:0000256" key="4">
    <source>
        <dbReference type="ARBA" id="ARBA00022801"/>
    </source>
</evidence>
<dbReference type="SUPFAM" id="SSF54556">
    <property type="entry name" value="Chitinase insertion domain"/>
    <property type="match status" value="1"/>
</dbReference>
<dbReference type="InterPro" id="IPR036508">
    <property type="entry name" value="Chitin-bd_dom_sf"/>
</dbReference>
<dbReference type="Gene3D" id="2.170.140.10">
    <property type="entry name" value="Chitin binding domain"/>
    <property type="match status" value="2"/>
</dbReference>
<dbReference type="InterPro" id="IPR011583">
    <property type="entry name" value="Chitinase_II/V-like_cat"/>
</dbReference>
<dbReference type="InterPro" id="IPR050314">
    <property type="entry name" value="Glycosyl_Hydrlase_18"/>
</dbReference>
<organism evidence="12 13">
    <name type="scientific">Caenorhabditis japonica</name>
    <dbReference type="NCBI Taxonomy" id="281687"/>
    <lineage>
        <taxon>Eukaryota</taxon>
        <taxon>Metazoa</taxon>
        <taxon>Ecdysozoa</taxon>
        <taxon>Nematoda</taxon>
        <taxon>Chromadorea</taxon>
        <taxon>Rhabditida</taxon>
        <taxon>Rhabditina</taxon>
        <taxon>Rhabditomorpha</taxon>
        <taxon>Rhabditoidea</taxon>
        <taxon>Rhabditidae</taxon>
        <taxon>Peloderinae</taxon>
        <taxon>Caenorhabditis</taxon>
    </lineage>
</organism>
<keyword evidence="13" id="KW-1185">Reference proteome</keyword>
<name>A0A8R1DLK7_CAEJA</name>
<feature type="domain" description="Chitin-binding type-2" evidence="10">
    <location>
        <begin position="479"/>
        <end position="535"/>
    </location>
</feature>
<dbReference type="SMART" id="SM00494">
    <property type="entry name" value="ChtBD2"/>
    <property type="match status" value="2"/>
</dbReference>
<evidence type="ECO:0000256" key="2">
    <source>
        <dbReference type="ARBA" id="ARBA00022669"/>
    </source>
</evidence>
<dbReference type="GO" id="GO:0008061">
    <property type="term" value="F:chitin binding"/>
    <property type="evidence" value="ECO:0007669"/>
    <property type="project" value="UniProtKB-KW"/>
</dbReference>
<dbReference type="InterPro" id="IPR029070">
    <property type="entry name" value="Chitinase_insertion_sf"/>
</dbReference>
<evidence type="ECO:0000259" key="11">
    <source>
        <dbReference type="PROSITE" id="PS51910"/>
    </source>
</evidence>
<dbReference type="FunFam" id="3.10.50.10:FF:000008">
    <property type="entry name" value="Chitinase 11"/>
    <property type="match status" value="1"/>
</dbReference>
<dbReference type="GO" id="GO:0005975">
    <property type="term" value="P:carbohydrate metabolic process"/>
    <property type="evidence" value="ECO:0007669"/>
    <property type="project" value="InterPro"/>
</dbReference>
<keyword evidence="7 8" id="KW-0326">Glycosidase</keyword>
<keyword evidence="2" id="KW-0147">Chitin-binding</keyword>
<dbReference type="InterPro" id="IPR001223">
    <property type="entry name" value="Glyco_hydro18_cat"/>
</dbReference>
<dbReference type="Pfam" id="PF01607">
    <property type="entry name" value="CBM_14"/>
    <property type="match status" value="2"/>
</dbReference>
<dbReference type="AlphaFoldDB" id="A0A8R1DLK7"/>
<dbReference type="PANTHER" id="PTHR11177">
    <property type="entry name" value="CHITINASE"/>
    <property type="match status" value="1"/>
</dbReference>
<dbReference type="GO" id="GO:0004568">
    <property type="term" value="F:chitinase activity"/>
    <property type="evidence" value="ECO:0007669"/>
    <property type="project" value="EnsemblMetazoa"/>
</dbReference>
<dbReference type="GO" id="GO:0006032">
    <property type="term" value="P:chitin catabolic process"/>
    <property type="evidence" value="ECO:0007669"/>
    <property type="project" value="EnsemblMetazoa"/>
</dbReference>
<dbReference type="CDD" id="cd02872">
    <property type="entry name" value="GH18_chitolectin_chitotriosidase"/>
    <property type="match status" value="1"/>
</dbReference>
<reference evidence="12" key="2">
    <citation type="submission" date="2022-06" db="UniProtKB">
        <authorList>
            <consortium name="EnsemblMetazoa"/>
        </authorList>
    </citation>
    <scope>IDENTIFICATION</scope>
    <source>
        <strain evidence="12">DF5081</strain>
    </source>
</reference>
<keyword evidence="4 8" id="KW-0378">Hydrolase</keyword>
<evidence type="ECO:0000256" key="3">
    <source>
        <dbReference type="ARBA" id="ARBA00022737"/>
    </source>
</evidence>
<dbReference type="OMA" id="GATRYWD"/>
<dbReference type="PROSITE" id="PS51910">
    <property type="entry name" value="GH18_2"/>
    <property type="match status" value="1"/>
</dbReference>
<dbReference type="GO" id="GO:0009620">
    <property type="term" value="P:response to fungus"/>
    <property type="evidence" value="ECO:0007669"/>
    <property type="project" value="EnsemblMetazoa"/>
</dbReference>
<evidence type="ECO:0000256" key="8">
    <source>
        <dbReference type="RuleBase" id="RU000489"/>
    </source>
</evidence>
<proteinExistence type="inferred from homology"/>
<dbReference type="InterPro" id="IPR002557">
    <property type="entry name" value="Chitin-bd_dom"/>
</dbReference>
<dbReference type="FunFam" id="2.170.140.10:FF:000009">
    <property type="entry name" value="Chondroitin proteoglycan 1"/>
    <property type="match status" value="1"/>
</dbReference>
<dbReference type="Gene3D" id="3.10.50.10">
    <property type="match status" value="1"/>
</dbReference>
<dbReference type="SUPFAM" id="SSF51445">
    <property type="entry name" value="(Trans)glycosidases"/>
    <property type="match status" value="1"/>
</dbReference>
<dbReference type="InterPro" id="IPR001579">
    <property type="entry name" value="Glyco_hydro_18_chit_AS"/>
</dbReference>
<keyword evidence="3" id="KW-0677">Repeat</keyword>
<evidence type="ECO:0000313" key="13">
    <source>
        <dbReference type="Proteomes" id="UP000005237"/>
    </source>
</evidence>
<dbReference type="Pfam" id="PF00704">
    <property type="entry name" value="Glyco_hydro_18"/>
    <property type="match status" value="1"/>
</dbReference>
<keyword evidence="9" id="KW-0732">Signal</keyword>
<dbReference type="FunFam" id="3.20.20.80:FF:000007">
    <property type="entry name" value="Acidic mammalian chitinase"/>
    <property type="match status" value="1"/>
</dbReference>
<feature type="chain" id="PRO_5035763547" description="Chitinase" evidence="9">
    <location>
        <begin position="20"/>
        <end position="624"/>
    </location>
</feature>
<evidence type="ECO:0008006" key="14">
    <source>
        <dbReference type="Google" id="ProtNLM"/>
    </source>
</evidence>
<accession>A0A8R1DLK7</accession>
<sequence>MLLAKLLLSVCFIYVSVTAWTGATIRNHPADVVAARNKLTSRSIARAEPNGNYIRPCYFTNWAQYRQGRAKFVPEDYTPGLCTHILFAFGWMNADYTVRAYDPADLPNDWAGQGMYRRVNALKNTDKQLKTLLSFGGWSFGTQLFQGMSASAASRKVFIDSAISFVRTWGFDGIDIDWEYPSGATDMANYVSLVKELRAACESEAGSSNKERLLVTAAVASGQATIDAGYDIANLAPHFDFILLMSYDFFGAWASLVGFNSPLYATTELPAEWNTWNVDWAARHWNEKGMPKEKIIVGLPTYGRGWTLNNATDISPGTSGSPAKITQFVQEAGVGSYFEFCEMIASGATRYWDSQSQVPYLVQGNQWWSYDDEESFANKLAYIKREGFGGAFVWTLDFDDFNAKCSNSKGQLYPLISVIAKELGGVSIPKASGGATTAVPVVTTGRPAMTSPATTTTTTTTAATTTTSQKPVTTIASSTSFCSGKVDGQYSDSGDCGKFVLCLNSIAYSMSCPSGLHFSNSLKYCTSAATAGCTVTSSTTTTTRAPSTTTKAAPTIATTASPKATTAASPFKCTKDGFYGVPEDCLKFIRCVNGLSYNFECPNGLSFHADTMMCDRPDPSKCAK</sequence>
<keyword evidence="6" id="KW-0325">Glycoprotein</keyword>
<dbReference type="PROSITE" id="PS01095">
    <property type="entry name" value="GH18_1"/>
    <property type="match status" value="1"/>
</dbReference>
<dbReference type="GO" id="GO:0005576">
    <property type="term" value="C:extracellular region"/>
    <property type="evidence" value="ECO:0007669"/>
    <property type="project" value="InterPro"/>
</dbReference>
<evidence type="ECO:0000313" key="12">
    <source>
        <dbReference type="EnsemblMetazoa" id="CJA06197.1"/>
    </source>
</evidence>
<dbReference type="Gene3D" id="3.20.20.80">
    <property type="entry name" value="Glycosidases"/>
    <property type="match status" value="1"/>
</dbReference>
<reference evidence="13" key="1">
    <citation type="submission" date="2010-08" db="EMBL/GenBank/DDBJ databases">
        <authorList>
            <consortium name="Caenorhabditis japonica Sequencing Consortium"/>
            <person name="Wilson R.K."/>
        </authorList>
    </citation>
    <scope>NUCLEOTIDE SEQUENCE [LARGE SCALE GENOMIC DNA]</scope>
    <source>
        <strain evidence="13">DF5081</strain>
    </source>
</reference>
<evidence type="ECO:0000256" key="7">
    <source>
        <dbReference type="ARBA" id="ARBA00023295"/>
    </source>
</evidence>
<evidence type="ECO:0000256" key="5">
    <source>
        <dbReference type="ARBA" id="ARBA00023157"/>
    </source>
</evidence>
<evidence type="ECO:0000259" key="10">
    <source>
        <dbReference type="PROSITE" id="PS50940"/>
    </source>
</evidence>
<dbReference type="EnsemblMetazoa" id="CJA06197.1">
    <property type="protein sequence ID" value="CJA06197.1"/>
    <property type="gene ID" value="WBGene00125401"/>
</dbReference>
<dbReference type="PANTHER" id="PTHR11177:SF400">
    <property type="entry name" value="ENDOCHITINASE-RELATED"/>
    <property type="match status" value="1"/>
</dbReference>
<comment type="similarity">
    <text evidence="1">Belongs to the glycosyl hydrolase 18 family. Chitinase class II subfamily.</text>
</comment>
<evidence type="ECO:0000256" key="6">
    <source>
        <dbReference type="ARBA" id="ARBA00023180"/>
    </source>
</evidence>
<protein>
    <recommendedName>
        <fullName evidence="14">Chitinase</fullName>
    </recommendedName>
</protein>
<dbReference type="SMART" id="SM00636">
    <property type="entry name" value="Glyco_18"/>
    <property type="match status" value="1"/>
</dbReference>
<evidence type="ECO:0000256" key="1">
    <source>
        <dbReference type="ARBA" id="ARBA00009121"/>
    </source>
</evidence>
<feature type="domain" description="Chitin-binding type-2" evidence="10">
    <location>
        <begin position="570"/>
        <end position="624"/>
    </location>
</feature>
<dbReference type="Proteomes" id="UP000005237">
    <property type="component" value="Unassembled WGS sequence"/>
</dbReference>
<dbReference type="PROSITE" id="PS50940">
    <property type="entry name" value="CHIT_BIND_II"/>
    <property type="match status" value="2"/>
</dbReference>